<sequence length="37" mass="4340">MRTSICLSIFHFNTIVTKNVEKHFFMTDYFVAILSGK</sequence>
<proteinExistence type="predicted"/>
<dbReference type="AlphaFoldDB" id="B9J2G9"/>
<name>B9J2G9_BACCQ</name>
<dbReference type="EMBL" id="CP000227">
    <property type="protein sequence ID" value="ACM15112.1"/>
    <property type="molecule type" value="Genomic_DNA"/>
</dbReference>
<protein>
    <submittedName>
        <fullName evidence="1">Uncharacterized protein</fullName>
    </submittedName>
</protein>
<organism evidence="1 2">
    <name type="scientific">Bacillus cereus (strain Q1)</name>
    <dbReference type="NCBI Taxonomy" id="361100"/>
    <lineage>
        <taxon>Bacteria</taxon>
        <taxon>Bacillati</taxon>
        <taxon>Bacillota</taxon>
        <taxon>Bacilli</taxon>
        <taxon>Bacillales</taxon>
        <taxon>Bacillaceae</taxon>
        <taxon>Bacillus</taxon>
        <taxon>Bacillus cereus group</taxon>
    </lineage>
</organism>
<dbReference type="KEGG" id="bcq:BCQ_4686"/>
<dbReference type="HOGENOM" id="CLU_3339994_0_0_9"/>
<evidence type="ECO:0000313" key="2">
    <source>
        <dbReference type="Proteomes" id="UP000000441"/>
    </source>
</evidence>
<evidence type="ECO:0000313" key="1">
    <source>
        <dbReference type="EMBL" id="ACM15112.1"/>
    </source>
</evidence>
<gene>
    <name evidence="1" type="ordered locus">BCQ_4686</name>
</gene>
<accession>B9J2G9</accession>
<dbReference type="Proteomes" id="UP000000441">
    <property type="component" value="Chromosome"/>
</dbReference>
<reference evidence="1 2" key="1">
    <citation type="journal article" date="2009" name="J. Bacteriol.">
        <title>Complete genome sequence of the extremophilic Bacillus cereus strain Q1 with industrial applications.</title>
        <authorList>
            <person name="Xiong Z."/>
            <person name="Jiang Y."/>
            <person name="Qi D."/>
            <person name="Lu H."/>
            <person name="Yang F."/>
            <person name="Yang J."/>
            <person name="Chen L."/>
            <person name="Sun L."/>
            <person name="Xu X."/>
            <person name="Xue Y."/>
            <person name="Zhu Y."/>
            <person name="Jin Q."/>
        </authorList>
    </citation>
    <scope>NUCLEOTIDE SEQUENCE [LARGE SCALE GENOMIC DNA]</scope>
    <source>
        <strain evidence="1 2">Q1</strain>
    </source>
</reference>